<dbReference type="AlphaFoldDB" id="A0AAD6YBV4"/>
<evidence type="ECO:0000256" key="1">
    <source>
        <dbReference type="SAM" id="MobiDB-lite"/>
    </source>
</evidence>
<accession>A0AAD6YBV4</accession>
<reference evidence="2" key="1">
    <citation type="submission" date="2023-03" db="EMBL/GenBank/DDBJ databases">
        <title>Massive genome expansion in bonnet fungi (Mycena s.s.) driven by repeated elements and novel gene families across ecological guilds.</title>
        <authorList>
            <consortium name="Lawrence Berkeley National Laboratory"/>
            <person name="Harder C.B."/>
            <person name="Miyauchi S."/>
            <person name="Viragh M."/>
            <person name="Kuo A."/>
            <person name="Thoen E."/>
            <person name="Andreopoulos B."/>
            <person name="Lu D."/>
            <person name="Skrede I."/>
            <person name="Drula E."/>
            <person name="Henrissat B."/>
            <person name="Morin E."/>
            <person name="Kohler A."/>
            <person name="Barry K."/>
            <person name="LaButti K."/>
            <person name="Morin E."/>
            <person name="Salamov A."/>
            <person name="Lipzen A."/>
            <person name="Mereny Z."/>
            <person name="Hegedus B."/>
            <person name="Baldrian P."/>
            <person name="Stursova M."/>
            <person name="Weitz H."/>
            <person name="Taylor A."/>
            <person name="Grigoriev I.V."/>
            <person name="Nagy L.G."/>
            <person name="Martin F."/>
            <person name="Kauserud H."/>
        </authorList>
    </citation>
    <scope>NUCLEOTIDE SEQUENCE</scope>
    <source>
        <strain evidence="2">9144</strain>
    </source>
</reference>
<dbReference type="Proteomes" id="UP001219525">
    <property type="component" value="Unassembled WGS sequence"/>
</dbReference>
<feature type="compositionally biased region" description="Polar residues" evidence="1">
    <location>
        <begin position="92"/>
        <end position="109"/>
    </location>
</feature>
<dbReference type="EMBL" id="JARJCW010000028">
    <property type="protein sequence ID" value="KAJ7210532.1"/>
    <property type="molecule type" value="Genomic_DNA"/>
</dbReference>
<evidence type="ECO:0000313" key="2">
    <source>
        <dbReference type="EMBL" id="KAJ7210532.1"/>
    </source>
</evidence>
<feature type="compositionally biased region" description="Basic and acidic residues" evidence="1">
    <location>
        <begin position="26"/>
        <end position="41"/>
    </location>
</feature>
<feature type="compositionally biased region" description="Low complexity" evidence="1">
    <location>
        <begin position="8"/>
        <end position="22"/>
    </location>
</feature>
<evidence type="ECO:0000313" key="3">
    <source>
        <dbReference type="Proteomes" id="UP001219525"/>
    </source>
</evidence>
<gene>
    <name evidence="2" type="ORF">GGX14DRAFT_565745</name>
</gene>
<keyword evidence="3" id="KW-1185">Reference proteome</keyword>
<proteinExistence type="predicted"/>
<name>A0AAD6YBV4_9AGAR</name>
<feature type="region of interest" description="Disordered" evidence="1">
    <location>
        <begin position="1"/>
        <end position="110"/>
    </location>
</feature>
<sequence>MSRRKSNRVSAATSAALSAASSRRGRSSERRDGSPERRDTSSDSILPPRKRLRTLVISDTDGDTGPVPPSSEGDTLFAGDGDDDPAWNDDNLQNSGGTLSSTAGPSTQALPPRGAVSAFIKAHATHLKLRAEDVKKLEVFACDDPNTRQLKLYASHLLLLENLEAIKLNFGATAKDEWKASADFLTNLKGYGYGILLSPSLSAYVGKIAKTHLENIVKKKRFGIPNELEDDLSAWGKVMRAIEDVLSNQRSAIKKVICEGVEKKTELYTLTRKVVDARPKGCTFKTEVTIQLCARVALMRQIFCESPEDKAYWPAVDKSLDDIRTAAEEKADKSLTRRAMMYFIEEDRSQYTVCEDGVKVVEALEELSVGTAWQQDIDTQLDEGI</sequence>
<organism evidence="2 3">
    <name type="scientific">Mycena pura</name>
    <dbReference type="NCBI Taxonomy" id="153505"/>
    <lineage>
        <taxon>Eukaryota</taxon>
        <taxon>Fungi</taxon>
        <taxon>Dikarya</taxon>
        <taxon>Basidiomycota</taxon>
        <taxon>Agaricomycotina</taxon>
        <taxon>Agaricomycetes</taxon>
        <taxon>Agaricomycetidae</taxon>
        <taxon>Agaricales</taxon>
        <taxon>Marasmiineae</taxon>
        <taxon>Mycenaceae</taxon>
        <taxon>Mycena</taxon>
    </lineage>
</organism>
<comment type="caution">
    <text evidence="2">The sequence shown here is derived from an EMBL/GenBank/DDBJ whole genome shotgun (WGS) entry which is preliminary data.</text>
</comment>
<protein>
    <submittedName>
        <fullName evidence="2">Uncharacterized protein</fullName>
    </submittedName>
</protein>